<feature type="compositionally biased region" description="Polar residues" evidence="2">
    <location>
        <begin position="209"/>
        <end position="218"/>
    </location>
</feature>
<dbReference type="RefSeq" id="WP_190967015.1">
    <property type="nucleotide sequence ID" value="NZ_JACJTB010000005.1"/>
</dbReference>
<evidence type="ECO:0000313" key="5">
    <source>
        <dbReference type="Proteomes" id="UP000603457"/>
    </source>
</evidence>
<evidence type="ECO:0000256" key="3">
    <source>
        <dbReference type="SAM" id="Phobius"/>
    </source>
</evidence>
<keyword evidence="3" id="KW-1133">Transmembrane helix</keyword>
<keyword evidence="3" id="KW-0472">Membrane</keyword>
<dbReference type="InterPro" id="IPR047709">
    <property type="entry name" value="HpsJ-like"/>
</dbReference>
<proteinExistence type="predicted"/>
<name>A0ABR8FSV4_9NOSO</name>
<protein>
    <submittedName>
        <fullName evidence="4">Uncharacterized protein</fullName>
    </submittedName>
</protein>
<feature type="transmembrane region" description="Helical" evidence="3">
    <location>
        <begin position="86"/>
        <end position="107"/>
    </location>
</feature>
<accession>A0ABR8FSV4</accession>
<feature type="transmembrane region" description="Helical" evidence="3">
    <location>
        <begin position="240"/>
        <end position="262"/>
    </location>
</feature>
<dbReference type="NCBIfam" id="NF038305">
    <property type="entry name" value="HpsJ_fam"/>
    <property type="match status" value="1"/>
</dbReference>
<feature type="transmembrane region" description="Helical" evidence="3">
    <location>
        <begin position="12"/>
        <end position="34"/>
    </location>
</feature>
<evidence type="ECO:0000256" key="1">
    <source>
        <dbReference type="SAM" id="Coils"/>
    </source>
</evidence>
<evidence type="ECO:0000313" key="4">
    <source>
        <dbReference type="EMBL" id="MBD2594108.1"/>
    </source>
</evidence>
<keyword evidence="5" id="KW-1185">Reference proteome</keyword>
<keyword evidence="1" id="KW-0175">Coiled coil</keyword>
<evidence type="ECO:0000256" key="2">
    <source>
        <dbReference type="SAM" id="MobiDB-lite"/>
    </source>
</evidence>
<feature type="region of interest" description="Disordered" evidence="2">
    <location>
        <begin position="209"/>
        <end position="233"/>
    </location>
</feature>
<feature type="coiled-coil region" evidence="1">
    <location>
        <begin position="111"/>
        <end position="169"/>
    </location>
</feature>
<comment type="caution">
    <text evidence="4">The sequence shown here is derived from an EMBL/GenBank/DDBJ whole genome shotgun (WGS) entry which is preliminary data.</text>
</comment>
<gene>
    <name evidence="4" type="ORF">H6G74_07155</name>
</gene>
<feature type="compositionally biased region" description="Basic and acidic residues" evidence="2">
    <location>
        <begin position="223"/>
        <end position="233"/>
    </location>
</feature>
<sequence length="278" mass="30405">MTNRFTSGNAALGLKVIGAVLILSFLLDFLILLLPFQPTDRGWQINLATALVDRGIVPMVGLGSLLIGYWIDGASDGGPKGIDLRLPAFILSSVLGLIFLLIFPLHLNNVNQAKAQTVTQITQEADQAEKQLDTQLNQFQAQLNTDQGKAQLEQLRAQAKAQFADLLKDDQKYKAALANPQLPQSQKDLLQKFKANPQELDKFIAQQTDPQALANQRKGQIRQRKEDAEKQARDNAWKSGLRIGISSLLLSIGYIIIGWTGLRGGGALQTGGRKAATR</sequence>
<organism evidence="4 5">
    <name type="scientific">Nostoc spongiaeforme FACHB-130</name>
    <dbReference type="NCBI Taxonomy" id="1357510"/>
    <lineage>
        <taxon>Bacteria</taxon>
        <taxon>Bacillati</taxon>
        <taxon>Cyanobacteriota</taxon>
        <taxon>Cyanophyceae</taxon>
        <taxon>Nostocales</taxon>
        <taxon>Nostocaceae</taxon>
        <taxon>Nostoc</taxon>
    </lineage>
</organism>
<keyword evidence="3" id="KW-0812">Transmembrane</keyword>
<reference evidence="4 5" key="1">
    <citation type="journal article" date="2020" name="ISME J.">
        <title>Comparative genomics reveals insights into cyanobacterial evolution and habitat adaptation.</title>
        <authorList>
            <person name="Chen M.Y."/>
            <person name="Teng W.K."/>
            <person name="Zhao L."/>
            <person name="Hu C.X."/>
            <person name="Zhou Y.K."/>
            <person name="Han B.P."/>
            <person name="Song L.R."/>
            <person name="Shu W.S."/>
        </authorList>
    </citation>
    <scope>NUCLEOTIDE SEQUENCE [LARGE SCALE GENOMIC DNA]</scope>
    <source>
        <strain evidence="4 5">FACHB-130</strain>
    </source>
</reference>
<dbReference type="Proteomes" id="UP000603457">
    <property type="component" value="Unassembled WGS sequence"/>
</dbReference>
<dbReference type="EMBL" id="JACJTB010000005">
    <property type="protein sequence ID" value="MBD2594108.1"/>
    <property type="molecule type" value="Genomic_DNA"/>
</dbReference>